<organism evidence="2 3">
    <name type="scientific">Vibrio algicola</name>
    <dbReference type="NCBI Taxonomy" id="2662262"/>
    <lineage>
        <taxon>Bacteria</taxon>
        <taxon>Pseudomonadati</taxon>
        <taxon>Pseudomonadota</taxon>
        <taxon>Gammaproteobacteria</taxon>
        <taxon>Vibrionales</taxon>
        <taxon>Vibrionaceae</taxon>
        <taxon>Vibrio</taxon>
    </lineage>
</organism>
<dbReference type="Proteomes" id="UP000348942">
    <property type="component" value="Chromosome 1"/>
</dbReference>
<protein>
    <submittedName>
        <fullName evidence="2">Esterase FrsA</fullName>
    </submittedName>
</protein>
<accession>A0A5Q0TCI2</accession>
<reference evidence="2 3" key="1">
    <citation type="submission" date="2019-10" db="EMBL/GenBank/DDBJ databases">
        <title>Vibrio sp. nov., isolated from Coralline algae surface.</title>
        <authorList>
            <person name="Geng Y."/>
            <person name="Zhang X."/>
        </authorList>
    </citation>
    <scope>NUCLEOTIDE SEQUENCE [LARGE SCALE GENOMIC DNA]</scope>
    <source>
        <strain evidence="2 3">SM1977</strain>
    </source>
</reference>
<dbReference type="Pfam" id="PF06500">
    <property type="entry name" value="FrsA-like"/>
    <property type="match status" value="1"/>
</dbReference>
<dbReference type="InterPro" id="IPR050261">
    <property type="entry name" value="FrsA_esterase"/>
</dbReference>
<gene>
    <name evidence="2" type="primary">frsA</name>
    <name evidence="2" type="ORF">GFB47_03145</name>
</gene>
<dbReference type="PANTHER" id="PTHR22946">
    <property type="entry name" value="DIENELACTONE HYDROLASE DOMAIN-CONTAINING PROTEIN-RELATED"/>
    <property type="match status" value="1"/>
</dbReference>
<name>A0A5Q0TCI2_9VIBR</name>
<dbReference type="AlphaFoldDB" id="A0A5Q0TCI2"/>
<evidence type="ECO:0000256" key="1">
    <source>
        <dbReference type="ARBA" id="ARBA00022801"/>
    </source>
</evidence>
<evidence type="ECO:0000313" key="2">
    <source>
        <dbReference type="EMBL" id="QGA64504.1"/>
    </source>
</evidence>
<dbReference type="NCBIfam" id="NF003460">
    <property type="entry name" value="PRK05077.1"/>
    <property type="match status" value="1"/>
</dbReference>
<keyword evidence="3" id="KW-1185">Reference proteome</keyword>
<dbReference type="RefSeq" id="WP_153446496.1">
    <property type="nucleotide sequence ID" value="NZ_CP045699.1"/>
</dbReference>
<evidence type="ECO:0000313" key="3">
    <source>
        <dbReference type="Proteomes" id="UP000348942"/>
    </source>
</evidence>
<proteinExistence type="predicted"/>
<dbReference type="EMBL" id="CP045699">
    <property type="protein sequence ID" value="QGA64504.1"/>
    <property type="molecule type" value="Genomic_DNA"/>
</dbReference>
<dbReference type="SUPFAM" id="SSF53474">
    <property type="entry name" value="alpha/beta-Hydrolases"/>
    <property type="match status" value="1"/>
</dbReference>
<dbReference type="Gene3D" id="3.40.50.1820">
    <property type="entry name" value="alpha/beta hydrolase"/>
    <property type="match status" value="1"/>
</dbReference>
<dbReference type="PANTHER" id="PTHR22946:SF4">
    <property type="entry name" value="ESTERASE FRSA"/>
    <property type="match status" value="1"/>
</dbReference>
<dbReference type="InterPro" id="IPR029058">
    <property type="entry name" value="AB_hydrolase_fold"/>
</dbReference>
<dbReference type="GO" id="GO:0016787">
    <property type="term" value="F:hydrolase activity"/>
    <property type="evidence" value="ECO:0007669"/>
    <property type="project" value="UniProtKB-KW"/>
</dbReference>
<sequence>MEEKSKNISESLFKKHHHASETSSLVQYLSESQTLLEATQERTQSAWYRTLRRVQWSWQGLDPIETESVLARIASSANHHQDSPWLDTIAGYRPGNWSYEWTQQGMSHQIKANGLKGEGASNQWYLASLCFSIASYPHLNTDTLSLQAQILVNKAYSEAMEHSQYITKKLSIPFENKKIEANLHLPHTERPLPVVIVCAGIDSLQTDMWRIFRDYLAEHEIAMLTIDMPGIGSNTNWKLTEDSCRLHRAVLHELRNIPWVDHFKVGLLGLRFGGNILTRMAFLEQEKVHACVSLGAPIHGLLSTPDKFAQMPKMHIDTLASRLGKKAIDIPSLAKQMSAWSLKSQGILSSRSTPVPILALGLEGDPVGSKEDNQSVARFSQGGKAMQLSSKSIHQGYEQALKIAVDWLKDALK</sequence>
<dbReference type="InterPro" id="IPR010520">
    <property type="entry name" value="FrsA-like"/>
</dbReference>
<keyword evidence="1" id="KW-0378">Hydrolase</keyword>